<feature type="domain" description="Gamma-glutamylcyclotransferase AIG2-like" evidence="4">
    <location>
        <begin position="14"/>
        <end position="116"/>
    </location>
</feature>
<dbReference type="InterPro" id="IPR039126">
    <property type="entry name" value="GGACT"/>
</dbReference>
<evidence type="ECO:0000313" key="6">
    <source>
        <dbReference type="Proteomes" id="UP000187735"/>
    </source>
</evidence>
<dbReference type="GO" id="GO:0005829">
    <property type="term" value="C:cytosol"/>
    <property type="evidence" value="ECO:0007669"/>
    <property type="project" value="TreeGrafter"/>
</dbReference>
<dbReference type="PANTHER" id="PTHR12510">
    <property type="entry name" value="TROPONIN C-AKIN-1 PROTEIN"/>
    <property type="match status" value="1"/>
</dbReference>
<dbReference type="GO" id="GO:0016740">
    <property type="term" value="F:transferase activity"/>
    <property type="evidence" value="ECO:0007669"/>
    <property type="project" value="UniProtKB-KW"/>
</dbReference>
<keyword evidence="5" id="KW-0808">Transferase</keyword>
<dbReference type="Gene3D" id="3.10.490.10">
    <property type="entry name" value="Gamma-glutamyl cyclotransferase-like"/>
    <property type="match status" value="1"/>
</dbReference>
<evidence type="ECO:0000256" key="3">
    <source>
        <dbReference type="RuleBase" id="RU367036"/>
    </source>
</evidence>
<organism evidence="5 6">
    <name type="scientific">Fuerstiella marisgermanici</name>
    <dbReference type="NCBI Taxonomy" id="1891926"/>
    <lineage>
        <taxon>Bacteria</taxon>
        <taxon>Pseudomonadati</taxon>
        <taxon>Planctomycetota</taxon>
        <taxon>Planctomycetia</taxon>
        <taxon>Planctomycetales</taxon>
        <taxon>Planctomycetaceae</taxon>
        <taxon>Fuerstiella</taxon>
    </lineage>
</organism>
<dbReference type="PANTHER" id="PTHR12510:SF4">
    <property type="entry name" value="GAMMA-GLUTAMYLAMINECYCLOTRANSFERASE"/>
    <property type="match status" value="1"/>
</dbReference>
<keyword evidence="6" id="KW-1185">Reference proteome</keyword>
<dbReference type="AlphaFoldDB" id="A0A1P8WRW8"/>
<evidence type="ECO:0000313" key="5">
    <source>
        <dbReference type="EMBL" id="APZ96799.1"/>
    </source>
</evidence>
<dbReference type="OrthoDB" id="8538589at2"/>
<proteinExistence type="inferred from homology"/>
<dbReference type="KEGG" id="fmr:Fuma_06473"/>
<dbReference type="Pfam" id="PF06094">
    <property type="entry name" value="GGACT"/>
    <property type="match status" value="1"/>
</dbReference>
<dbReference type="SUPFAM" id="SSF110857">
    <property type="entry name" value="Gamma-glutamyl cyclotransferase-like"/>
    <property type="match status" value="1"/>
</dbReference>
<protein>
    <recommendedName>
        <fullName evidence="3">Gamma-glutamylcyclotransferase family protein</fullName>
    </recommendedName>
</protein>
<name>A0A1P8WRW8_9PLAN</name>
<dbReference type="Proteomes" id="UP000187735">
    <property type="component" value="Chromosome"/>
</dbReference>
<dbReference type="RefSeq" id="WP_077027772.1">
    <property type="nucleotide sequence ID" value="NZ_CP017641.1"/>
</dbReference>
<evidence type="ECO:0000256" key="2">
    <source>
        <dbReference type="PIRSR" id="PIRSR639126-1"/>
    </source>
</evidence>
<evidence type="ECO:0000259" key="4">
    <source>
        <dbReference type="Pfam" id="PF06094"/>
    </source>
</evidence>
<dbReference type="EMBL" id="CP017641">
    <property type="protein sequence ID" value="APZ96799.1"/>
    <property type="molecule type" value="Genomic_DNA"/>
</dbReference>
<dbReference type="InterPro" id="IPR013024">
    <property type="entry name" value="GGCT-like"/>
</dbReference>
<feature type="active site" description="Proton acceptor" evidence="2">
    <location>
        <position position="85"/>
    </location>
</feature>
<comment type="similarity">
    <text evidence="1 3">Belongs to the gamma-glutamylcyclotransferase family.</text>
</comment>
<dbReference type="InterPro" id="IPR009288">
    <property type="entry name" value="AIG2-like_dom"/>
</dbReference>
<reference evidence="5 6" key="1">
    <citation type="journal article" date="2016" name="Front. Microbiol.">
        <title>Fuerstia marisgermanicae gen. nov., sp. nov., an Unusual Member of the Phylum Planctomycetes from the German Wadden Sea.</title>
        <authorList>
            <person name="Kohn T."/>
            <person name="Heuer A."/>
            <person name="Jogler M."/>
            <person name="Vollmers J."/>
            <person name="Boedeker C."/>
            <person name="Bunk B."/>
            <person name="Rast P."/>
            <person name="Borchert D."/>
            <person name="Glockner I."/>
            <person name="Freese H.M."/>
            <person name="Klenk H.P."/>
            <person name="Overmann J."/>
            <person name="Kaster A.K."/>
            <person name="Rohde M."/>
            <person name="Wiegand S."/>
            <person name="Jogler C."/>
        </authorList>
    </citation>
    <scope>NUCLEOTIDE SEQUENCE [LARGE SCALE GENOMIC DNA]</scope>
    <source>
        <strain evidence="5 6">NH11</strain>
    </source>
</reference>
<accession>A0A1P8WRW8</accession>
<evidence type="ECO:0000256" key="1">
    <source>
        <dbReference type="ARBA" id="ARBA00008861"/>
    </source>
</evidence>
<gene>
    <name evidence="5" type="primary">ytfP</name>
    <name evidence="5" type="ORF">Fuma_06473</name>
</gene>
<dbReference type="GO" id="GO:0061929">
    <property type="term" value="F:gamma-glutamylaminecyclotransferase activity"/>
    <property type="evidence" value="ECO:0007669"/>
    <property type="project" value="InterPro"/>
</dbReference>
<sequence>MKPNNEKSNIASLIFVYGSLKRGFSLHHHLADHTFIGTAQTLPLYRLFDCGEYPALVDAATDGQCVKGEVYRVSKACQLQLDEVEGVDEGLYERREIRLATPYEDASVQAWFYLHPVAGLKDCGQEWP</sequence>
<dbReference type="InterPro" id="IPR036568">
    <property type="entry name" value="GGCT-like_sf"/>
</dbReference>
<dbReference type="STRING" id="1891926.Fuma_06473"/>
<dbReference type="CDD" id="cd06661">
    <property type="entry name" value="GGCT_like"/>
    <property type="match status" value="1"/>
</dbReference>